<comment type="caution">
    <text evidence="12">The sequence shown here is derived from an EMBL/GenBank/DDBJ whole genome shotgun (WGS) entry which is preliminary data.</text>
</comment>
<dbReference type="GO" id="GO:0005829">
    <property type="term" value="C:cytosol"/>
    <property type="evidence" value="ECO:0007669"/>
    <property type="project" value="TreeGrafter"/>
</dbReference>
<dbReference type="GO" id="GO:0046655">
    <property type="term" value="P:folic acid metabolic process"/>
    <property type="evidence" value="ECO:0007669"/>
    <property type="project" value="TreeGrafter"/>
</dbReference>
<dbReference type="PROSITE" id="PS00075">
    <property type="entry name" value="DHFR_1"/>
    <property type="match status" value="1"/>
</dbReference>
<dbReference type="InterPro" id="IPR017925">
    <property type="entry name" value="DHFR_CS"/>
</dbReference>
<comment type="similarity">
    <text evidence="2 9 10">Belongs to the dihydrofolate reductase family.</text>
</comment>
<evidence type="ECO:0000256" key="10">
    <source>
        <dbReference type="RuleBase" id="RU004474"/>
    </source>
</evidence>
<dbReference type="GeneID" id="69810115"/>
<evidence type="ECO:0000256" key="2">
    <source>
        <dbReference type="ARBA" id="ARBA00009539"/>
    </source>
</evidence>
<dbReference type="EC" id="1.5.1.3" evidence="3 9"/>
<dbReference type="PANTHER" id="PTHR48069">
    <property type="entry name" value="DIHYDROFOLATE REDUCTASE"/>
    <property type="match status" value="1"/>
</dbReference>
<feature type="domain" description="DHFR" evidence="11">
    <location>
        <begin position="2"/>
        <end position="158"/>
    </location>
</feature>
<dbReference type="GO" id="GO:0070401">
    <property type="term" value="F:NADP+ binding"/>
    <property type="evidence" value="ECO:0007669"/>
    <property type="project" value="UniProtKB-ARBA"/>
</dbReference>
<dbReference type="Proteomes" id="UP001272987">
    <property type="component" value="Unassembled WGS sequence"/>
</dbReference>
<evidence type="ECO:0000256" key="1">
    <source>
        <dbReference type="ARBA" id="ARBA00004903"/>
    </source>
</evidence>
<organism evidence="12 15">
    <name type="scientific">Streptomyces acidiscabies</name>
    <dbReference type="NCBI Taxonomy" id="42234"/>
    <lineage>
        <taxon>Bacteria</taxon>
        <taxon>Bacillati</taxon>
        <taxon>Actinomycetota</taxon>
        <taxon>Actinomycetes</taxon>
        <taxon>Kitasatosporales</taxon>
        <taxon>Streptomycetaceae</taxon>
        <taxon>Streptomyces</taxon>
    </lineage>
</organism>
<name>A0AAP6EIT8_9ACTN</name>
<dbReference type="PRINTS" id="PR00070">
    <property type="entry name" value="DHFR"/>
</dbReference>
<dbReference type="CDD" id="cd00209">
    <property type="entry name" value="DHFR"/>
    <property type="match status" value="1"/>
</dbReference>
<evidence type="ECO:0000256" key="6">
    <source>
        <dbReference type="ARBA" id="ARBA00022857"/>
    </source>
</evidence>
<dbReference type="RefSeq" id="WP_010351827.1">
    <property type="nucleotide sequence ID" value="NZ_BCMK01000006.1"/>
</dbReference>
<dbReference type="SUPFAM" id="SSF53597">
    <property type="entry name" value="Dihydrofolate reductase-like"/>
    <property type="match status" value="1"/>
</dbReference>
<dbReference type="InterPro" id="IPR001796">
    <property type="entry name" value="DHFR_dom"/>
</dbReference>
<reference evidence="12 14" key="1">
    <citation type="journal article" date="2023" name="Microb. Genom.">
        <title>Mesoterricola silvestris gen. nov., sp. nov., Mesoterricola sediminis sp. nov., Geothrix oryzae sp. nov., Geothrix edaphica sp. nov., Geothrix rubra sp. nov., and Geothrix limicola sp. nov., six novel members of Acidobacteriota isolated from soils.</title>
        <authorList>
            <person name="Weisberg A.J."/>
            <person name="Pearce E."/>
            <person name="Kramer C.G."/>
            <person name="Chang J.H."/>
            <person name="Clarke C.R."/>
        </authorList>
    </citation>
    <scope>NUCLEOTIDE SEQUENCE</scope>
    <source>
        <strain evidence="13 14">NB05-1H</strain>
        <strain evidence="12">NRRL_B-16521</strain>
    </source>
</reference>
<dbReference type="FunFam" id="3.40.430.10:FF:000001">
    <property type="entry name" value="Dihydrofolate reductase"/>
    <property type="match status" value="1"/>
</dbReference>
<comment type="pathway">
    <text evidence="1 9">Cofactor biosynthesis; tetrahydrofolate biosynthesis; 5,6,7,8-tetrahydrofolate from 7,8-dihydrofolate: step 1/1.</text>
</comment>
<keyword evidence="5 9" id="KW-0554">One-carbon metabolism</keyword>
<evidence type="ECO:0000313" key="14">
    <source>
        <dbReference type="Proteomes" id="UP001272987"/>
    </source>
</evidence>
<dbReference type="GO" id="GO:0046654">
    <property type="term" value="P:tetrahydrofolate biosynthetic process"/>
    <property type="evidence" value="ECO:0007669"/>
    <property type="project" value="InterPro"/>
</dbReference>
<keyword evidence="7 9" id="KW-0560">Oxidoreductase</keyword>
<dbReference type="Gene3D" id="3.40.430.10">
    <property type="entry name" value="Dihydrofolate Reductase, subunit A"/>
    <property type="match status" value="1"/>
</dbReference>
<dbReference type="PANTHER" id="PTHR48069:SF3">
    <property type="entry name" value="DIHYDROFOLATE REDUCTASE"/>
    <property type="match status" value="1"/>
</dbReference>
<dbReference type="EMBL" id="JARAWP010000002">
    <property type="protein sequence ID" value="MDX3017183.1"/>
    <property type="molecule type" value="Genomic_DNA"/>
</dbReference>
<sequence>MSVGLIWAQTLDGVIGADSTIPWRLPEDLAHFKATTLGHPVVMGRRTWDSLPPRFRPLPGRRNIVLTRDASWTASGAERAASLPEALASAPDAWVIGGGEIYRAAMEFAARLSVTEIDVQVTGDTYAPALDGGWRVTEEGDWLTSVSGLRYRILEYVRSV</sequence>
<dbReference type="InterPro" id="IPR012259">
    <property type="entry name" value="DHFR"/>
</dbReference>
<dbReference type="GO" id="GO:0006730">
    <property type="term" value="P:one-carbon metabolic process"/>
    <property type="evidence" value="ECO:0007669"/>
    <property type="project" value="UniProtKB-KW"/>
</dbReference>
<dbReference type="EMBL" id="JARAWC010000025">
    <property type="protein sequence ID" value="MDX2963831.1"/>
    <property type="molecule type" value="Genomic_DNA"/>
</dbReference>
<accession>A0AAP6EIT8</accession>
<dbReference type="Pfam" id="PF00186">
    <property type="entry name" value="DHFR_1"/>
    <property type="match status" value="1"/>
</dbReference>
<dbReference type="GO" id="GO:0004146">
    <property type="term" value="F:dihydrofolate reductase activity"/>
    <property type="evidence" value="ECO:0007669"/>
    <property type="project" value="UniProtKB-EC"/>
</dbReference>
<evidence type="ECO:0000256" key="5">
    <source>
        <dbReference type="ARBA" id="ARBA00022563"/>
    </source>
</evidence>
<evidence type="ECO:0000313" key="12">
    <source>
        <dbReference type="EMBL" id="MDX2963831.1"/>
    </source>
</evidence>
<comment type="catalytic activity">
    <reaction evidence="9">
        <text>(6S)-5,6,7,8-tetrahydrofolate + NADP(+) = 7,8-dihydrofolate + NADPH + H(+)</text>
        <dbReference type="Rhea" id="RHEA:15009"/>
        <dbReference type="ChEBI" id="CHEBI:15378"/>
        <dbReference type="ChEBI" id="CHEBI:57451"/>
        <dbReference type="ChEBI" id="CHEBI:57453"/>
        <dbReference type="ChEBI" id="CHEBI:57783"/>
        <dbReference type="ChEBI" id="CHEBI:58349"/>
        <dbReference type="EC" id="1.5.1.3"/>
    </reaction>
</comment>
<keyword evidence="14" id="KW-1185">Reference proteome</keyword>
<evidence type="ECO:0000259" key="11">
    <source>
        <dbReference type="PROSITE" id="PS51330"/>
    </source>
</evidence>
<dbReference type="PIRSF" id="PIRSF000194">
    <property type="entry name" value="DHFR"/>
    <property type="match status" value="1"/>
</dbReference>
<protein>
    <recommendedName>
        <fullName evidence="4 9">Dihydrofolate reductase</fullName>
        <ecNumber evidence="3 9">1.5.1.3</ecNumber>
    </recommendedName>
</protein>
<evidence type="ECO:0000256" key="7">
    <source>
        <dbReference type="ARBA" id="ARBA00023002"/>
    </source>
</evidence>
<dbReference type="InterPro" id="IPR024072">
    <property type="entry name" value="DHFR-like_dom_sf"/>
</dbReference>
<dbReference type="PROSITE" id="PS51330">
    <property type="entry name" value="DHFR_2"/>
    <property type="match status" value="1"/>
</dbReference>
<evidence type="ECO:0000256" key="4">
    <source>
        <dbReference type="ARBA" id="ARBA00018886"/>
    </source>
</evidence>
<evidence type="ECO:0000256" key="8">
    <source>
        <dbReference type="ARBA" id="ARBA00025067"/>
    </source>
</evidence>
<proteinExistence type="inferred from homology"/>
<evidence type="ECO:0000256" key="3">
    <source>
        <dbReference type="ARBA" id="ARBA00012856"/>
    </source>
</evidence>
<comment type="function">
    <text evidence="8 9">Key enzyme in folate metabolism. Catalyzes an essential reaction for de novo glycine and purine synthesis, and for DNA precursor synthesis.</text>
</comment>
<dbReference type="AlphaFoldDB" id="A0AAP6EIT8"/>
<evidence type="ECO:0000256" key="9">
    <source>
        <dbReference type="PIRNR" id="PIRNR000194"/>
    </source>
</evidence>
<evidence type="ECO:0000313" key="15">
    <source>
        <dbReference type="Proteomes" id="UP001282288"/>
    </source>
</evidence>
<dbReference type="GO" id="GO:0046452">
    <property type="term" value="P:dihydrofolate metabolic process"/>
    <property type="evidence" value="ECO:0007669"/>
    <property type="project" value="TreeGrafter"/>
</dbReference>
<keyword evidence="6 9" id="KW-0521">NADP</keyword>
<gene>
    <name evidence="12" type="ORF">PV399_29515</name>
    <name evidence="13" type="ORF">PV666_04720</name>
</gene>
<dbReference type="Proteomes" id="UP001282288">
    <property type="component" value="Unassembled WGS sequence"/>
</dbReference>
<evidence type="ECO:0000313" key="13">
    <source>
        <dbReference type="EMBL" id="MDX3017183.1"/>
    </source>
</evidence>